<feature type="transmembrane region" description="Helical" evidence="1">
    <location>
        <begin position="95"/>
        <end position="117"/>
    </location>
</feature>
<comment type="caution">
    <text evidence="2">The sequence shown here is derived from an EMBL/GenBank/DDBJ whole genome shotgun (WGS) entry which is preliminary data.</text>
</comment>
<sequence>MARDTFAAELAKLRTLPAVLLTCGVTIAAAGTLGAALAAGRAMSAAEAALGTTGYVQTGLIVLGVLAVASEYAGTQARTSLTAVPARGRLITAKIAAYLVAAILTAVLALAAALAGALFTGAPMGDGAALPRAAAYLVLIGLLALAVATLTRDAIASLATTLVLVLVLPPVLPDAVGDHLPGAAGARLYLPGPGLTSMEGGLVLAGWLAVALTAAAVSFVRRDA</sequence>
<evidence type="ECO:0000256" key="1">
    <source>
        <dbReference type="SAM" id="Phobius"/>
    </source>
</evidence>
<keyword evidence="1" id="KW-0812">Transmembrane</keyword>
<dbReference type="EMBL" id="JACHMI010000001">
    <property type="protein sequence ID" value="MBB6550506.1"/>
    <property type="molecule type" value="Genomic_DNA"/>
</dbReference>
<dbReference type="Proteomes" id="UP000565579">
    <property type="component" value="Unassembled WGS sequence"/>
</dbReference>
<keyword evidence="1" id="KW-0472">Membrane</keyword>
<evidence type="ECO:0000313" key="3">
    <source>
        <dbReference type="Proteomes" id="UP000565579"/>
    </source>
</evidence>
<dbReference type="AlphaFoldDB" id="A0A7X0NW62"/>
<proteinExistence type="predicted"/>
<accession>A0A7X0NW62</accession>
<dbReference type="RefSeq" id="WP_185104766.1">
    <property type="nucleotide sequence ID" value="NZ_JACHMI010000001.1"/>
</dbReference>
<feature type="transmembrane region" description="Helical" evidence="1">
    <location>
        <begin position="200"/>
        <end position="220"/>
    </location>
</feature>
<keyword evidence="1" id="KW-1133">Transmembrane helix</keyword>
<organism evidence="2 3">
    <name type="scientific">Nonomuraea rubra</name>
    <dbReference type="NCBI Taxonomy" id="46180"/>
    <lineage>
        <taxon>Bacteria</taxon>
        <taxon>Bacillati</taxon>
        <taxon>Actinomycetota</taxon>
        <taxon>Actinomycetes</taxon>
        <taxon>Streptosporangiales</taxon>
        <taxon>Streptosporangiaceae</taxon>
        <taxon>Nonomuraea</taxon>
    </lineage>
</organism>
<protein>
    <submittedName>
        <fullName evidence="2">ABC-type transport system involved in multi-copper enzyme maturation permease subunit</fullName>
    </submittedName>
</protein>
<feature type="transmembrane region" description="Helical" evidence="1">
    <location>
        <begin position="154"/>
        <end position="172"/>
    </location>
</feature>
<name>A0A7X0NW62_9ACTN</name>
<evidence type="ECO:0000313" key="2">
    <source>
        <dbReference type="EMBL" id="MBB6550506.1"/>
    </source>
</evidence>
<feature type="transmembrane region" description="Helical" evidence="1">
    <location>
        <begin position="129"/>
        <end position="147"/>
    </location>
</feature>
<reference evidence="2 3" key="1">
    <citation type="submission" date="2020-08" db="EMBL/GenBank/DDBJ databases">
        <title>Sequencing the genomes of 1000 actinobacteria strains.</title>
        <authorList>
            <person name="Klenk H.-P."/>
        </authorList>
    </citation>
    <scope>NUCLEOTIDE SEQUENCE [LARGE SCALE GENOMIC DNA]</scope>
    <source>
        <strain evidence="2 3">DSM 43768</strain>
    </source>
</reference>
<keyword evidence="3" id="KW-1185">Reference proteome</keyword>
<gene>
    <name evidence="2" type="ORF">HD593_005301</name>
</gene>
<feature type="transmembrane region" description="Helical" evidence="1">
    <location>
        <begin position="54"/>
        <end position="74"/>
    </location>
</feature>